<dbReference type="Proteomes" id="UP000245934">
    <property type="component" value="Unassembled WGS sequence"/>
</dbReference>
<feature type="transmembrane region" description="Helical" evidence="1">
    <location>
        <begin position="324"/>
        <end position="346"/>
    </location>
</feature>
<feature type="transmembrane region" description="Helical" evidence="1">
    <location>
        <begin position="385"/>
        <end position="407"/>
    </location>
</feature>
<feature type="transmembrane region" description="Helical" evidence="1">
    <location>
        <begin position="550"/>
        <end position="568"/>
    </location>
</feature>
<dbReference type="SUPFAM" id="SSF52540">
    <property type="entry name" value="P-loop containing nucleoside triphosphate hydrolases"/>
    <property type="match status" value="1"/>
</dbReference>
<dbReference type="InterPro" id="IPR050860">
    <property type="entry name" value="FeoB_GTPase"/>
</dbReference>
<protein>
    <submittedName>
        <fullName evidence="3">Ferrous iron transporter B</fullName>
    </submittedName>
</protein>
<feature type="transmembrane region" description="Helical" evidence="1">
    <location>
        <begin position="358"/>
        <end position="379"/>
    </location>
</feature>
<dbReference type="PROSITE" id="PS51711">
    <property type="entry name" value="G_FEOB"/>
    <property type="match status" value="1"/>
</dbReference>
<evidence type="ECO:0000313" key="3">
    <source>
        <dbReference type="EMBL" id="PWR73631.1"/>
    </source>
</evidence>
<dbReference type="OrthoDB" id="85305at2157"/>
<name>A0A2V2NDF4_9EURY</name>
<proteinExistence type="predicted"/>
<dbReference type="InterPro" id="IPR005225">
    <property type="entry name" value="Small_GTP-bd"/>
</dbReference>
<dbReference type="PANTHER" id="PTHR43185">
    <property type="entry name" value="FERROUS IRON TRANSPORT PROTEIN B"/>
    <property type="match status" value="1"/>
</dbReference>
<comment type="caution">
    <text evidence="3">The sequence shown here is derived from an EMBL/GenBank/DDBJ whole genome shotgun (WGS) entry which is preliminary data.</text>
</comment>
<sequence length="571" mass="62724">MKKIVLMGNPNVGKSVVFSRLTGTHVITSNFPGTTVDYSQGTTCLDKERVFIIDAPGTYSLNPSNPAEEVSSRILNEADLVVNVVDATNLERNLILTLDLISRGIPLLVVLNLWDEAKHTGVEIDVRRLEELLGVPVIPTVAVTGEGIADLASYLYKSVPLPPHESWTEDEKWVRIGHITSEVQTITHRHHTLRDLISDVTIKPVTGIPIAFFVILVSLWAVIFAGESIITYVSDPIFAYYLPFITQFSEWLGPGFVQQVLIGELIDGQIDFEQSMGILTTGLFVPFGIVLPYVIVFYILAALLEDSGYLPRLATLTDTFFHRVGMHGYGIVPVFLGLGCNVPGILATRVLETRKQRFIAATLIAISVPCMAKTAMIFGTLGQYGALYILMVIVVLALVYVTIGAILSRILQGECPEIFLEIPPYRKPRLNMVLKKTWMRLVAFIAEAVPYLFLGVLLVNILYATGFLSWFGDLLSPLIVGWLGLPKEASAALLTGFLRKDLAIGMLLPLNMTPGQLVVAVTTLTMYFPCAGAFAVLYRELGFSGLVKSVFVMVCAAFFVGGMMRFILIGM</sequence>
<feature type="transmembrane region" description="Helical" evidence="1">
    <location>
        <begin position="517"/>
        <end position="538"/>
    </location>
</feature>
<dbReference type="NCBIfam" id="TIGR00231">
    <property type="entry name" value="small_GTP"/>
    <property type="match status" value="1"/>
</dbReference>
<dbReference type="AlphaFoldDB" id="A0A2V2NDF4"/>
<dbReference type="Pfam" id="PF02421">
    <property type="entry name" value="FeoB_N"/>
    <property type="match status" value="1"/>
</dbReference>
<evidence type="ECO:0000256" key="1">
    <source>
        <dbReference type="SAM" id="Phobius"/>
    </source>
</evidence>
<feature type="transmembrane region" description="Helical" evidence="1">
    <location>
        <begin position="210"/>
        <end position="232"/>
    </location>
</feature>
<keyword evidence="1" id="KW-1133">Transmembrane helix</keyword>
<accession>A0A2V2NDF4</accession>
<reference evidence="3 4" key="1">
    <citation type="submission" date="2018-05" db="EMBL/GenBank/DDBJ databases">
        <title>Draft genome of Methanospirillum stamsii Pt1.</title>
        <authorList>
            <person name="Dueholm M.S."/>
            <person name="Nielsen P.H."/>
            <person name="Bakmann L.F."/>
            <person name="Otzen D.E."/>
        </authorList>
    </citation>
    <scope>NUCLEOTIDE SEQUENCE [LARGE SCALE GENOMIC DNA]</scope>
    <source>
        <strain evidence="3 4">Pt1</strain>
    </source>
</reference>
<dbReference type="GO" id="GO:0015093">
    <property type="term" value="F:ferrous iron transmembrane transporter activity"/>
    <property type="evidence" value="ECO:0007669"/>
    <property type="project" value="InterPro"/>
</dbReference>
<dbReference type="Pfam" id="PF07670">
    <property type="entry name" value="Gate"/>
    <property type="match status" value="2"/>
</dbReference>
<dbReference type="InterPro" id="IPR011640">
    <property type="entry name" value="Fe2_transport_prot_B_C"/>
</dbReference>
<dbReference type="GO" id="GO:0005525">
    <property type="term" value="F:GTP binding"/>
    <property type="evidence" value="ECO:0007669"/>
    <property type="project" value="InterPro"/>
</dbReference>
<dbReference type="EMBL" id="QGMZ01000018">
    <property type="protein sequence ID" value="PWR73631.1"/>
    <property type="molecule type" value="Genomic_DNA"/>
</dbReference>
<dbReference type="InterPro" id="IPR011642">
    <property type="entry name" value="Gate_dom"/>
</dbReference>
<evidence type="ECO:0000313" key="4">
    <source>
        <dbReference type="Proteomes" id="UP000245934"/>
    </source>
</evidence>
<dbReference type="PANTHER" id="PTHR43185:SF1">
    <property type="entry name" value="FE(2+) TRANSPORTER FEOB"/>
    <property type="match status" value="1"/>
</dbReference>
<dbReference type="RefSeq" id="WP_109941043.1">
    <property type="nucleotide sequence ID" value="NZ_CP176366.1"/>
</dbReference>
<dbReference type="InterPro" id="IPR027417">
    <property type="entry name" value="P-loop_NTPase"/>
</dbReference>
<organism evidence="3 4">
    <name type="scientific">Methanospirillum stamsii</name>
    <dbReference type="NCBI Taxonomy" id="1277351"/>
    <lineage>
        <taxon>Archaea</taxon>
        <taxon>Methanobacteriati</taxon>
        <taxon>Methanobacteriota</taxon>
        <taxon>Stenosarchaea group</taxon>
        <taxon>Methanomicrobia</taxon>
        <taxon>Methanomicrobiales</taxon>
        <taxon>Methanospirillaceae</taxon>
        <taxon>Methanospirillum</taxon>
    </lineage>
</organism>
<keyword evidence="1" id="KW-0812">Transmembrane</keyword>
<evidence type="ECO:0000259" key="2">
    <source>
        <dbReference type="PROSITE" id="PS51711"/>
    </source>
</evidence>
<dbReference type="InterPro" id="IPR030389">
    <property type="entry name" value="G_FEOB_dom"/>
</dbReference>
<feature type="transmembrane region" description="Helical" evidence="1">
    <location>
        <begin position="278"/>
        <end position="304"/>
    </location>
</feature>
<dbReference type="Pfam" id="PF07664">
    <property type="entry name" value="FeoB_C"/>
    <property type="match status" value="1"/>
</dbReference>
<dbReference type="GeneID" id="97608640"/>
<feature type="transmembrane region" description="Helical" evidence="1">
    <location>
        <begin position="441"/>
        <end position="463"/>
    </location>
</feature>
<dbReference type="CDD" id="cd01879">
    <property type="entry name" value="FeoB"/>
    <property type="match status" value="1"/>
</dbReference>
<gene>
    <name evidence="3" type="ORF">DLD82_10415</name>
</gene>
<feature type="domain" description="FeoB-type G" evidence="2">
    <location>
        <begin position="1"/>
        <end position="161"/>
    </location>
</feature>
<dbReference type="GO" id="GO:0005886">
    <property type="term" value="C:plasma membrane"/>
    <property type="evidence" value="ECO:0007669"/>
    <property type="project" value="TreeGrafter"/>
</dbReference>
<dbReference type="Gene3D" id="3.40.50.300">
    <property type="entry name" value="P-loop containing nucleotide triphosphate hydrolases"/>
    <property type="match status" value="1"/>
</dbReference>
<keyword evidence="4" id="KW-1185">Reference proteome</keyword>
<keyword evidence="1" id="KW-0472">Membrane</keyword>